<name>A0A382FHK1_9ZZZZ</name>
<dbReference type="EMBL" id="UINC01049860">
    <property type="protein sequence ID" value="SVB62139.1"/>
    <property type="molecule type" value="Genomic_DNA"/>
</dbReference>
<dbReference type="InterPro" id="IPR022496">
    <property type="entry name" value="T6A_TsaB"/>
</dbReference>
<dbReference type="AlphaFoldDB" id="A0A382FHK1"/>
<protein>
    <recommendedName>
        <fullName evidence="2">Gcp-like domain-containing protein</fullName>
    </recommendedName>
</protein>
<dbReference type="InterPro" id="IPR000905">
    <property type="entry name" value="Gcp-like_dom"/>
</dbReference>
<evidence type="ECO:0000259" key="2">
    <source>
        <dbReference type="Pfam" id="PF00814"/>
    </source>
</evidence>
<dbReference type="NCBIfam" id="TIGR03725">
    <property type="entry name" value="T6A_YeaZ"/>
    <property type="match status" value="1"/>
</dbReference>
<feature type="compositionally biased region" description="Polar residues" evidence="1">
    <location>
        <begin position="209"/>
        <end position="227"/>
    </location>
</feature>
<dbReference type="PANTHER" id="PTHR11735">
    <property type="entry name" value="TRNA N6-ADENOSINE THREONYLCARBAMOYLTRANSFERASE"/>
    <property type="match status" value="1"/>
</dbReference>
<proteinExistence type="predicted"/>
<sequence>MELCIDTSTRFAGVALTQNARVIKVAYWHSNTSHTLELSSTILQMLVTQKKSIADVRTIIISKGPGAFSALRVGMGFAKGLSEALGIPLISISTLEIEAARYFDSVQGPLCPLLEVGKDRIAWSLYQRTTNGWSLSMPEQITALDAMVNAVPTGTVFCGEGAWNTISELHKLVKNGTEIHADPPPTRLLHILGTLGLLALSSGVGSDSTSTEPNYIRSPSITMPTGTKQKEQLALKRKHNRRFTRARRPNNTGVDQA</sequence>
<accession>A0A382FHK1</accession>
<evidence type="ECO:0000256" key="1">
    <source>
        <dbReference type="SAM" id="MobiDB-lite"/>
    </source>
</evidence>
<dbReference type="InterPro" id="IPR043129">
    <property type="entry name" value="ATPase_NBD"/>
</dbReference>
<dbReference type="Gene3D" id="3.30.420.40">
    <property type="match status" value="2"/>
</dbReference>
<dbReference type="SUPFAM" id="SSF53067">
    <property type="entry name" value="Actin-like ATPase domain"/>
    <property type="match status" value="1"/>
</dbReference>
<dbReference type="Pfam" id="PF00814">
    <property type="entry name" value="TsaD"/>
    <property type="match status" value="1"/>
</dbReference>
<feature type="region of interest" description="Disordered" evidence="1">
    <location>
        <begin position="206"/>
        <end position="257"/>
    </location>
</feature>
<evidence type="ECO:0000313" key="3">
    <source>
        <dbReference type="EMBL" id="SVB62139.1"/>
    </source>
</evidence>
<dbReference type="PANTHER" id="PTHR11735:SF11">
    <property type="entry name" value="TRNA THREONYLCARBAMOYLADENOSINE BIOSYNTHESIS PROTEIN TSAB"/>
    <property type="match status" value="1"/>
</dbReference>
<feature type="domain" description="Gcp-like" evidence="2">
    <location>
        <begin position="32"/>
        <end position="148"/>
    </location>
</feature>
<organism evidence="3">
    <name type="scientific">marine metagenome</name>
    <dbReference type="NCBI Taxonomy" id="408172"/>
    <lineage>
        <taxon>unclassified sequences</taxon>
        <taxon>metagenomes</taxon>
        <taxon>ecological metagenomes</taxon>
    </lineage>
</organism>
<gene>
    <name evidence="3" type="ORF">METZ01_LOCUS214993</name>
</gene>
<dbReference type="GO" id="GO:0002949">
    <property type="term" value="P:tRNA threonylcarbamoyladenosine modification"/>
    <property type="evidence" value="ECO:0007669"/>
    <property type="project" value="InterPro"/>
</dbReference>
<dbReference type="GO" id="GO:0005829">
    <property type="term" value="C:cytosol"/>
    <property type="evidence" value="ECO:0007669"/>
    <property type="project" value="TreeGrafter"/>
</dbReference>
<feature type="compositionally biased region" description="Basic residues" evidence="1">
    <location>
        <begin position="235"/>
        <end position="248"/>
    </location>
</feature>
<reference evidence="3" key="1">
    <citation type="submission" date="2018-05" db="EMBL/GenBank/DDBJ databases">
        <authorList>
            <person name="Lanie J.A."/>
            <person name="Ng W.-L."/>
            <person name="Kazmierczak K.M."/>
            <person name="Andrzejewski T.M."/>
            <person name="Davidsen T.M."/>
            <person name="Wayne K.J."/>
            <person name="Tettelin H."/>
            <person name="Glass J.I."/>
            <person name="Rusch D."/>
            <person name="Podicherti R."/>
            <person name="Tsui H.-C.T."/>
            <person name="Winkler M.E."/>
        </authorList>
    </citation>
    <scope>NUCLEOTIDE SEQUENCE</scope>
</reference>